<proteinExistence type="inferred from homology"/>
<dbReference type="PROSITE" id="PS50231">
    <property type="entry name" value="RICIN_B_LECTIN"/>
    <property type="match status" value="1"/>
</dbReference>
<evidence type="ECO:0000313" key="6">
    <source>
        <dbReference type="EMBL" id="KAK6188323.1"/>
    </source>
</evidence>
<reference evidence="6 7" key="1">
    <citation type="submission" date="2024-01" db="EMBL/GenBank/DDBJ databases">
        <title>The genome of the rayed Mediterranean limpet Patella caerulea (Linnaeus, 1758).</title>
        <authorList>
            <person name="Anh-Thu Weber A."/>
            <person name="Halstead-Nussloch G."/>
        </authorList>
    </citation>
    <scope>NUCLEOTIDE SEQUENCE [LARGE SCALE GENOMIC DNA]</scope>
    <source>
        <strain evidence="6">AATW-2023a</strain>
        <tissue evidence="6">Whole specimen</tissue>
    </source>
</reference>
<evidence type="ECO:0000313" key="7">
    <source>
        <dbReference type="Proteomes" id="UP001347796"/>
    </source>
</evidence>
<organism evidence="6 7">
    <name type="scientific">Patella caerulea</name>
    <name type="common">Rayed Mediterranean limpet</name>
    <dbReference type="NCBI Taxonomy" id="87958"/>
    <lineage>
        <taxon>Eukaryota</taxon>
        <taxon>Metazoa</taxon>
        <taxon>Spiralia</taxon>
        <taxon>Lophotrochozoa</taxon>
        <taxon>Mollusca</taxon>
        <taxon>Gastropoda</taxon>
        <taxon>Patellogastropoda</taxon>
        <taxon>Patelloidea</taxon>
        <taxon>Patellidae</taxon>
        <taxon>Patella</taxon>
    </lineage>
</organism>
<keyword evidence="3" id="KW-1133">Transmembrane helix</keyword>
<feature type="domain" description="Glycosyltransferase 2-like" evidence="4">
    <location>
        <begin position="169"/>
        <end position="301"/>
    </location>
</feature>
<evidence type="ECO:0000256" key="1">
    <source>
        <dbReference type="ARBA" id="ARBA00022679"/>
    </source>
</evidence>
<keyword evidence="3" id="KW-0328">Glycosyltransferase</keyword>
<dbReference type="InterPro" id="IPR035992">
    <property type="entry name" value="Ricin_B-like_lectins"/>
</dbReference>
<dbReference type="InterPro" id="IPR027791">
    <property type="entry name" value="Galactosyl_T_C"/>
</dbReference>
<dbReference type="AlphaFoldDB" id="A0AAN8K361"/>
<dbReference type="GO" id="GO:0006493">
    <property type="term" value="P:protein O-linked glycosylation"/>
    <property type="evidence" value="ECO:0007669"/>
    <property type="project" value="TreeGrafter"/>
</dbReference>
<dbReference type="Gene3D" id="3.90.550.10">
    <property type="entry name" value="Spore Coat Polysaccharide Biosynthesis Protein SpsA, Chain A"/>
    <property type="match status" value="1"/>
</dbReference>
<evidence type="ECO:0000256" key="2">
    <source>
        <dbReference type="ARBA" id="ARBA00023157"/>
    </source>
</evidence>
<keyword evidence="3" id="KW-0472">Membrane</keyword>
<dbReference type="Pfam" id="PF00535">
    <property type="entry name" value="Glycos_transf_2"/>
    <property type="match status" value="1"/>
</dbReference>
<dbReference type="InterPro" id="IPR001173">
    <property type="entry name" value="Glyco_trans_2-like"/>
</dbReference>
<dbReference type="InterPro" id="IPR029044">
    <property type="entry name" value="Nucleotide-diphossugar_trans"/>
</dbReference>
<sequence length="594" mass="67835">MIQLYKIFRFMRNKTLRQVILFLGCLLIMLSLLLINGGLESVVQKNETGVKNEVLHFVSKRVTRGKSFMESKRKNLQTINSEKSLNNRETFHSNWSELKSEDSLENIHVDVDYLMYLIQRTFPKKGNPKYPLFNETKSHSIPLDRTTNYYTSEQCRGHKWVISPDMKVSVVIPFINEPWSTLFRTIIGILKRTPLKYLHEIILVDDHSTREYLLDPLERVLGPFKHISIIRTPYEMGPASARNYGARHTKGNVLVFFDSHCEVGSGWLEPLLDAIAKNKTRIVAPKLGVVSSDTMNARGAGDDTRSQINWSLGSSFGPFRASILENHNITDPIPLPSLMGAVFAMDREYYFKIGGMGDYFNGWGGEDVDLAIKSWLCGGGLALCRCSTVGHVYKAHPYIFAINPFYNVALMAEAWMGEYLPIVKCVSFRGHLLPKVDSVVLRSTLALKKNLKCKPFKWYLHNVLPELEIPEENTTFNMLHVHRFSMSVGTDMKTLKFIPDVHEIACGISVVNDRLKCKDKCLTFKNASLIFDTCDDDDKYQYWKYSNDEIRPYFDNKLCIANGYKSATLKPCNKHLPKIKHQSSFAPGCIKKIT</sequence>
<protein>
    <recommendedName>
        <fullName evidence="3">Polypeptide N-acetylgalactosaminyltransferase</fullName>
        <ecNumber evidence="3">2.4.1.-</ecNumber>
    </recommendedName>
    <alternativeName>
        <fullName evidence="3">Protein-UDP acetylgalactosaminyltransferase</fullName>
    </alternativeName>
</protein>
<feature type="transmembrane region" description="Helical" evidence="3">
    <location>
        <begin position="20"/>
        <end position="39"/>
    </location>
</feature>
<keyword evidence="1 3" id="KW-0808">Transferase</keyword>
<dbReference type="Pfam" id="PF02709">
    <property type="entry name" value="Glyco_transf_7C"/>
    <property type="match status" value="1"/>
</dbReference>
<dbReference type="SUPFAM" id="SSF50370">
    <property type="entry name" value="Ricin B-like lectins"/>
    <property type="match status" value="1"/>
</dbReference>
<dbReference type="GO" id="GO:0008593">
    <property type="term" value="P:regulation of Notch signaling pathway"/>
    <property type="evidence" value="ECO:0007669"/>
    <property type="project" value="TreeGrafter"/>
</dbReference>
<dbReference type="GO" id="GO:0004653">
    <property type="term" value="F:polypeptide N-acetylgalactosaminyltransferase activity"/>
    <property type="evidence" value="ECO:0007669"/>
    <property type="project" value="TreeGrafter"/>
</dbReference>
<accession>A0AAN8K361</accession>
<keyword evidence="3" id="KW-0333">Golgi apparatus</keyword>
<comment type="cofactor">
    <cofactor evidence="3">
        <name>Mn(2+)</name>
        <dbReference type="ChEBI" id="CHEBI:29035"/>
    </cofactor>
</comment>
<evidence type="ECO:0000259" key="4">
    <source>
        <dbReference type="Pfam" id="PF00535"/>
    </source>
</evidence>
<dbReference type="PANTHER" id="PTHR11675:SF63">
    <property type="entry name" value="POLYPEPTIDE N-ACETYLGALACTOSAMINYLTRANSFERASE"/>
    <property type="match status" value="1"/>
</dbReference>
<comment type="pathway">
    <text evidence="3">Protein modification; protein glycosylation.</text>
</comment>
<name>A0AAN8K361_PATCE</name>
<evidence type="ECO:0000259" key="5">
    <source>
        <dbReference type="Pfam" id="PF02709"/>
    </source>
</evidence>
<keyword evidence="3" id="KW-0430">Lectin</keyword>
<dbReference type="GO" id="GO:0005112">
    <property type="term" value="F:Notch binding"/>
    <property type="evidence" value="ECO:0007669"/>
    <property type="project" value="TreeGrafter"/>
</dbReference>
<comment type="subcellular location">
    <subcellularLocation>
        <location evidence="3">Golgi apparatus membrane</location>
        <topology evidence="3">Single-pass type II membrane protein</topology>
    </subcellularLocation>
</comment>
<dbReference type="Proteomes" id="UP001347796">
    <property type="component" value="Unassembled WGS sequence"/>
</dbReference>
<gene>
    <name evidence="6" type="ORF">SNE40_004521</name>
</gene>
<dbReference type="SUPFAM" id="SSF53448">
    <property type="entry name" value="Nucleotide-diphospho-sugar transferases"/>
    <property type="match status" value="1"/>
</dbReference>
<feature type="domain" description="Galactosyltransferase C-terminal" evidence="5">
    <location>
        <begin position="333"/>
        <end position="392"/>
    </location>
</feature>
<dbReference type="EMBL" id="JAZGQO010000003">
    <property type="protein sequence ID" value="KAK6188323.1"/>
    <property type="molecule type" value="Genomic_DNA"/>
</dbReference>
<keyword evidence="3" id="KW-0464">Manganese</keyword>
<comment type="similarity">
    <text evidence="3">Belongs to the glycosyltransferase 2 family. GalNAc-T subfamily.</text>
</comment>
<comment type="caution">
    <text evidence="6">The sequence shown here is derived from an EMBL/GenBank/DDBJ whole genome shotgun (WGS) entry which is preliminary data.</text>
</comment>
<dbReference type="GO" id="GO:0030246">
    <property type="term" value="F:carbohydrate binding"/>
    <property type="evidence" value="ECO:0007669"/>
    <property type="project" value="UniProtKB-KW"/>
</dbReference>
<dbReference type="EC" id="2.4.1.-" evidence="3"/>
<keyword evidence="2 3" id="KW-1015">Disulfide bond</keyword>
<dbReference type="GO" id="GO:0000139">
    <property type="term" value="C:Golgi membrane"/>
    <property type="evidence" value="ECO:0007669"/>
    <property type="project" value="UniProtKB-SubCell"/>
</dbReference>
<keyword evidence="7" id="KW-1185">Reference proteome</keyword>
<evidence type="ECO:0000256" key="3">
    <source>
        <dbReference type="RuleBase" id="RU361242"/>
    </source>
</evidence>
<dbReference type="PANTHER" id="PTHR11675">
    <property type="entry name" value="N-ACETYLGALACTOSAMINYLTRANSFERASE"/>
    <property type="match status" value="1"/>
</dbReference>
<keyword evidence="3" id="KW-0812">Transmembrane</keyword>